<dbReference type="AlphaFoldDB" id="A0A410G384"/>
<dbReference type="Pfam" id="PF00355">
    <property type="entry name" value="Rieske"/>
    <property type="match status" value="1"/>
</dbReference>
<keyword evidence="3" id="KW-0408">Iron</keyword>
<dbReference type="Gene3D" id="3.30.9.10">
    <property type="entry name" value="D-Amino Acid Oxidase, subunit A, domain 2"/>
    <property type="match status" value="1"/>
</dbReference>
<keyword evidence="8" id="KW-1185">Reference proteome</keyword>
<dbReference type="KEGG" id="aev:EI546_08235"/>
<dbReference type="PANTHER" id="PTHR13847:SF274">
    <property type="entry name" value="RIESKE 2FE-2S IRON-SULFUR PROTEIN YHFW-RELATED"/>
    <property type="match status" value="1"/>
</dbReference>
<protein>
    <submittedName>
        <fullName evidence="7">FAD-dependent oxidoreductase</fullName>
    </submittedName>
</protein>
<evidence type="ECO:0000313" key="7">
    <source>
        <dbReference type="EMBL" id="QAA81713.1"/>
    </source>
</evidence>
<sequence>MKLEPIWNIKTADISFKSLDRKISVDVAIIGGGITGITTAQFLSNYGLKVAVLEARKVGQGTTGQSTGNLYALTEFSLQELKNKYDLATVQKIILARIQAVEHICDNAKRFAIDCDLKTQPMFMFEKENGMDIEKEIEVLSHTGLAYSRLTKKHFPFPYEDGFVVEDQAQFNPLRYTEKLAKQIYSDTCEIFEDTCVSDIVEEDEFLIVHANENRVKARYVVHATHTPKGLLVQYHTTLGPYREYGIGVKLKNNNYPEGIFWGHFGDKKFSVRTYGLPSNPYLICVGSMHKVGQAGDNTQNIQELEDFVKKHFDVESIIYKWGGQNYKPADLLPYIGQKNAGSNEYIATGFATDGLVYGTLAAKIISDEIAGLKNEYSELFKASRHQPLKAAEKFTKENINVVGKLVGDFFKKGEDEQIADLLPDEGKLLQYEDGKYAVYKNHRGEVTALSPICPHMGCTVNWNKAEKTWDCPCHGSRFDTAGRVIEGPALSGLKKIENDK</sequence>
<keyword evidence="4" id="KW-0411">Iron-sulfur</keyword>
<name>A0A410G384_9FLAO</name>
<evidence type="ECO:0000256" key="2">
    <source>
        <dbReference type="ARBA" id="ARBA00022723"/>
    </source>
</evidence>
<evidence type="ECO:0000256" key="5">
    <source>
        <dbReference type="ARBA" id="ARBA00023157"/>
    </source>
</evidence>
<keyword evidence="2" id="KW-0479">Metal-binding</keyword>
<dbReference type="Gene3D" id="3.50.50.60">
    <property type="entry name" value="FAD/NAD(P)-binding domain"/>
    <property type="match status" value="1"/>
</dbReference>
<dbReference type="GO" id="GO:0046872">
    <property type="term" value="F:metal ion binding"/>
    <property type="evidence" value="ECO:0007669"/>
    <property type="project" value="UniProtKB-KW"/>
</dbReference>
<dbReference type="PRINTS" id="PR00162">
    <property type="entry name" value="RIESKE"/>
</dbReference>
<dbReference type="RefSeq" id="WP_128250094.1">
    <property type="nucleotide sequence ID" value="NZ_CP034951.1"/>
</dbReference>
<dbReference type="Pfam" id="PF01266">
    <property type="entry name" value="DAO"/>
    <property type="match status" value="1"/>
</dbReference>
<dbReference type="InterPro" id="IPR017941">
    <property type="entry name" value="Rieske_2Fe-2S"/>
</dbReference>
<evidence type="ECO:0000259" key="6">
    <source>
        <dbReference type="PROSITE" id="PS51296"/>
    </source>
</evidence>
<dbReference type="PANTHER" id="PTHR13847">
    <property type="entry name" value="SARCOSINE DEHYDROGENASE-RELATED"/>
    <property type="match status" value="1"/>
</dbReference>
<dbReference type="OrthoDB" id="9767869at2"/>
<dbReference type="SUPFAM" id="SSF50022">
    <property type="entry name" value="ISP domain"/>
    <property type="match status" value="1"/>
</dbReference>
<evidence type="ECO:0000256" key="4">
    <source>
        <dbReference type="ARBA" id="ARBA00023014"/>
    </source>
</evidence>
<dbReference type="InterPro" id="IPR036188">
    <property type="entry name" value="FAD/NAD-bd_sf"/>
</dbReference>
<accession>A0A410G384</accession>
<evidence type="ECO:0000256" key="3">
    <source>
        <dbReference type="ARBA" id="ARBA00023004"/>
    </source>
</evidence>
<dbReference type="Gene3D" id="2.102.10.10">
    <property type="entry name" value="Rieske [2Fe-2S] iron-sulphur domain"/>
    <property type="match status" value="1"/>
</dbReference>
<dbReference type="PROSITE" id="PS51296">
    <property type="entry name" value="RIESKE"/>
    <property type="match status" value="1"/>
</dbReference>
<dbReference type="InterPro" id="IPR036922">
    <property type="entry name" value="Rieske_2Fe-2S_sf"/>
</dbReference>
<dbReference type="InterPro" id="IPR005805">
    <property type="entry name" value="Rieske_Fe-S_prot_C"/>
</dbReference>
<keyword evidence="5" id="KW-1015">Disulfide bond</keyword>
<dbReference type="GO" id="GO:0005737">
    <property type="term" value="C:cytoplasm"/>
    <property type="evidence" value="ECO:0007669"/>
    <property type="project" value="TreeGrafter"/>
</dbReference>
<dbReference type="Proteomes" id="UP000285517">
    <property type="component" value="Chromosome"/>
</dbReference>
<dbReference type="GO" id="GO:0051537">
    <property type="term" value="F:2 iron, 2 sulfur cluster binding"/>
    <property type="evidence" value="ECO:0007669"/>
    <property type="project" value="UniProtKB-KW"/>
</dbReference>
<dbReference type="GO" id="GO:0016020">
    <property type="term" value="C:membrane"/>
    <property type="evidence" value="ECO:0007669"/>
    <property type="project" value="InterPro"/>
</dbReference>
<evidence type="ECO:0000256" key="1">
    <source>
        <dbReference type="ARBA" id="ARBA00022714"/>
    </source>
</evidence>
<organism evidence="7 8">
    <name type="scientific">Aequorivita ciconiae</name>
    <dbReference type="NCBI Taxonomy" id="2494375"/>
    <lineage>
        <taxon>Bacteria</taxon>
        <taxon>Pseudomonadati</taxon>
        <taxon>Bacteroidota</taxon>
        <taxon>Flavobacteriia</taxon>
        <taxon>Flavobacteriales</taxon>
        <taxon>Flavobacteriaceae</taxon>
        <taxon>Aequorivita</taxon>
    </lineage>
</organism>
<dbReference type="SUPFAM" id="SSF51905">
    <property type="entry name" value="FAD/NAD(P)-binding domain"/>
    <property type="match status" value="1"/>
</dbReference>
<reference evidence="7 8" key="1">
    <citation type="submission" date="2019-01" db="EMBL/GenBank/DDBJ databases">
        <title>Complete genome sequencing of Aequorivita sp. H23M31.</title>
        <authorList>
            <person name="Bae J.-W."/>
        </authorList>
    </citation>
    <scope>NUCLEOTIDE SEQUENCE [LARGE SCALE GENOMIC DNA]</scope>
    <source>
        <strain evidence="7 8">H23M31</strain>
    </source>
</reference>
<keyword evidence="1" id="KW-0001">2Fe-2S</keyword>
<evidence type="ECO:0000313" key="8">
    <source>
        <dbReference type="Proteomes" id="UP000285517"/>
    </source>
</evidence>
<gene>
    <name evidence="7" type="ORF">EI546_08235</name>
</gene>
<feature type="domain" description="Rieske" evidence="6">
    <location>
        <begin position="414"/>
        <end position="501"/>
    </location>
</feature>
<dbReference type="InterPro" id="IPR006076">
    <property type="entry name" value="FAD-dep_OxRdtase"/>
</dbReference>
<proteinExistence type="predicted"/>
<dbReference type="EMBL" id="CP034951">
    <property type="protein sequence ID" value="QAA81713.1"/>
    <property type="molecule type" value="Genomic_DNA"/>
</dbReference>